<organism evidence="2 3">
    <name type="scientific">Coraliomargarita sinensis</name>
    <dbReference type="NCBI Taxonomy" id="2174842"/>
    <lineage>
        <taxon>Bacteria</taxon>
        <taxon>Pseudomonadati</taxon>
        <taxon>Verrucomicrobiota</taxon>
        <taxon>Opitutia</taxon>
        <taxon>Puniceicoccales</taxon>
        <taxon>Coraliomargaritaceae</taxon>
        <taxon>Coraliomargarita</taxon>
    </lineage>
</organism>
<dbReference type="GO" id="GO:0005975">
    <property type="term" value="P:carbohydrate metabolic process"/>
    <property type="evidence" value="ECO:0007669"/>
    <property type="project" value="TreeGrafter"/>
</dbReference>
<evidence type="ECO:0000259" key="1">
    <source>
        <dbReference type="PROSITE" id="PS50106"/>
    </source>
</evidence>
<dbReference type="InterPro" id="IPR013783">
    <property type="entry name" value="Ig-like_fold"/>
</dbReference>
<dbReference type="Proteomes" id="UP000247099">
    <property type="component" value="Unassembled WGS sequence"/>
</dbReference>
<dbReference type="InterPro" id="IPR036034">
    <property type="entry name" value="PDZ_sf"/>
</dbReference>
<evidence type="ECO:0000313" key="2">
    <source>
        <dbReference type="EMBL" id="PXA04388.1"/>
    </source>
</evidence>
<dbReference type="InterPro" id="IPR046255">
    <property type="entry name" value="DUF6288"/>
</dbReference>
<proteinExistence type="predicted"/>
<protein>
    <recommendedName>
        <fullName evidence="1">PDZ domain-containing protein</fullName>
    </recommendedName>
</protein>
<dbReference type="Pfam" id="PF19805">
    <property type="entry name" value="DUF6288"/>
    <property type="match status" value="1"/>
</dbReference>
<dbReference type="SUPFAM" id="SSF50156">
    <property type="entry name" value="PDZ domain-like"/>
    <property type="match status" value="1"/>
</dbReference>
<dbReference type="InterPro" id="IPR039329">
    <property type="entry name" value="SIAE"/>
</dbReference>
<sequence length="1323" mass="145902">MNTMKKILAVSVVLLAMGSALFAGELRLSRHYTSDMVLQREKPVLIRGFAEKGSEVTITFSGQTKETKTNEKGEWSVTLDPMSASAEGRELTCRIPATGEKVVLENVVVGDVFVFARQRTIDVSLGRDEAGKKAASDVASVRVIKIKTVPAYDLQPDLAKEATSGWTPLSKEAALSMDAAAFYMARDLAGTADVPVGIIDINLGRHFPIGWMSREALLETGKVFPGKGNRVNGMIEMMDNYANPDEQQKYKDSQRLYPRPPAKEDARFPAAGYNAVLHPLRGLAVRALLLQLGNNYTYYPYAVLEREGEHTNRRFAAQAFDDCYLVRKWCLYLAPTTTPRLPNEWRDVFGDATLPIGWITPPGSDLDTLGRHHREMRELQRQAAEKEEGVDLILPGTENIDLSAQPADDELLGSRCLAWLEGAVYKPDEAAPTGPLFERVELKGSTAQVFFKKGTAKGLKADEDALDYFEVAAATVSENPNIATNGNLIYTPAKATIDGKTIRLSSDTVQEIAYVRYNWREKPDQGLTAANGLPAFPFSTDGTPFPERIDTSGEEKLPPEFFMSIADWDNEGPVIYDGNLRTSLDDGDAMGPTGILATIAYRQNLFVNNTYAGSPAEGKLFHGDFIYGVNGKPFGKNVKADLAEAIVLAETEEANGILSLNVLRDEKKTTVDIQLEVLGSYSETSPYNCPKTNRIVAEAEARLARAGGPKGGGGRMGHPVFSNAEAMFLLAAGTPEYQGLVRRHVYKRIATTDLSKPIDPNGRDSQGGPWDLSADMLLIAEYYLATGDRNVLPYLKHKCDSLTSIQIRHPDEEGPWPEVQNIGQMGGWRHNFYGRATYGTMPAVGVPAVLGYHLAKEAGVEYNPVGYERAVHWFHHNGAQIGSIVYGYFKEPRTSRKPIDPDKLAAGKLDPGNGGVAGAAILYDLRGNEEIAKINSYFATHSYNNTYYAHGGHFWANLYTPLGAKVDGRESFQFFMKGYRDYATIKRMPDYSREQGYSHYLADVAPRERLRILGAHESVFSANPPEALQAALEAYYKRDYGACEKAVSALLATGRLKGLDLKKAEQLRDAAVLIQESIALDLARLHRLISEKKPYEAGLDLTQLKAVMPESSAELAAIEAALAQPEMEKLVRDDKRRLKAYQESLALKLSADKKEEGSPGWLEIVSQSQGRYAIRSENPTPSIWRMKVVESAQQAPEGWTGPGFDDSDWSEVTLPINWRENHTILLRTPFDIEDPAAVKALRFNQFAKHLSHMKVFINGRAVAKISAVSGGREVGIPLNDHALKLLKKGRNTLSATYKNHLRWGGRGRPDGGGLNITLEMQEK</sequence>
<comment type="caution">
    <text evidence="2">The sequence shown here is derived from an EMBL/GenBank/DDBJ whole genome shotgun (WGS) entry which is preliminary data.</text>
</comment>
<dbReference type="EMBL" id="QHJQ01000004">
    <property type="protein sequence ID" value="PXA04388.1"/>
    <property type="molecule type" value="Genomic_DNA"/>
</dbReference>
<dbReference type="InterPro" id="IPR001478">
    <property type="entry name" value="PDZ"/>
</dbReference>
<dbReference type="PROSITE" id="PS50106">
    <property type="entry name" value="PDZ"/>
    <property type="match status" value="1"/>
</dbReference>
<keyword evidence="3" id="KW-1185">Reference proteome</keyword>
<dbReference type="GO" id="GO:0001681">
    <property type="term" value="F:sialate O-acetylesterase activity"/>
    <property type="evidence" value="ECO:0007669"/>
    <property type="project" value="InterPro"/>
</dbReference>
<dbReference type="PANTHER" id="PTHR22901">
    <property type="entry name" value="SIALATE O-ACETYLESTERASE"/>
    <property type="match status" value="1"/>
</dbReference>
<evidence type="ECO:0000313" key="3">
    <source>
        <dbReference type="Proteomes" id="UP000247099"/>
    </source>
</evidence>
<dbReference type="InParanoid" id="A0A317ZKB4"/>
<dbReference type="SUPFAM" id="SSF49785">
    <property type="entry name" value="Galactose-binding domain-like"/>
    <property type="match status" value="1"/>
</dbReference>
<feature type="domain" description="PDZ" evidence="1">
    <location>
        <begin position="581"/>
        <end position="666"/>
    </location>
</feature>
<accession>A0A317ZKB4</accession>
<dbReference type="Gene3D" id="2.60.120.260">
    <property type="entry name" value="Galactose-binding domain-like"/>
    <property type="match status" value="1"/>
</dbReference>
<dbReference type="Gene3D" id="2.60.40.10">
    <property type="entry name" value="Immunoglobulins"/>
    <property type="match status" value="1"/>
</dbReference>
<dbReference type="InterPro" id="IPR008979">
    <property type="entry name" value="Galactose-bd-like_sf"/>
</dbReference>
<gene>
    <name evidence="2" type="ORF">DDZ13_07600</name>
</gene>
<reference evidence="2 3" key="1">
    <citation type="submission" date="2018-05" db="EMBL/GenBank/DDBJ databases">
        <title>Coraliomargarita sinensis sp. nov., isolated from a marine solar saltern.</title>
        <authorList>
            <person name="Zhou L.Y."/>
        </authorList>
    </citation>
    <scope>NUCLEOTIDE SEQUENCE [LARGE SCALE GENOMIC DNA]</scope>
    <source>
        <strain evidence="2 3">WN38</strain>
    </source>
</reference>
<dbReference type="Gene3D" id="2.30.42.10">
    <property type="match status" value="1"/>
</dbReference>
<dbReference type="PANTHER" id="PTHR22901:SF0">
    <property type="entry name" value="SIALATE O-ACETYLESTERASE"/>
    <property type="match status" value="1"/>
</dbReference>
<name>A0A317ZKB4_9BACT</name>